<reference evidence="30 31" key="1">
    <citation type="submission" date="2019-06" db="EMBL/GenBank/DDBJ databases">
        <authorList>
            <person name="Li M."/>
        </authorList>
    </citation>
    <scope>NUCLEOTIDE SEQUENCE [LARGE SCALE GENOMIC DNA]</scope>
    <source>
        <strain evidence="30 31">BGMRC6574</strain>
    </source>
</reference>
<evidence type="ECO:0000256" key="22">
    <source>
        <dbReference type="PIRSR" id="PIRSR000381-1"/>
    </source>
</evidence>
<keyword evidence="17 21" id="KW-0170">Cobalt</keyword>
<keyword evidence="14" id="KW-0677">Repeat</keyword>
<evidence type="ECO:0000259" key="27">
    <source>
        <dbReference type="PROSITE" id="PS50974"/>
    </source>
</evidence>
<comment type="function">
    <text evidence="18 21">Catalyzes the transfer of a methyl group from methyl-cobalamin to homocysteine, yielding enzyme-bound cob(I)alamin and methionine. Subsequently, remethylates the cofactor using methyltetrahydrofolate.</text>
</comment>
<feature type="binding site" evidence="23">
    <location>
        <position position="1157"/>
    </location>
    <ligand>
        <name>S-adenosyl-L-methionine</name>
        <dbReference type="ChEBI" id="CHEBI:59789"/>
    </ligand>
</feature>
<comment type="cofactor">
    <cofactor evidence="2 21 24">
        <name>Zn(2+)</name>
        <dbReference type="ChEBI" id="CHEBI:29105"/>
    </cofactor>
</comment>
<comment type="similarity">
    <text evidence="5">Belongs to the vitamin-B12 dependent methionine synthase family.</text>
</comment>
<evidence type="ECO:0000256" key="10">
    <source>
        <dbReference type="ARBA" id="ARBA00022628"/>
    </source>
</evidence>
<keyword evidence="13 21" id="KW-0479">Metal-binding</keyword>
<dbReference type="InterPro" id="IPR050554">
    <property type="entry name" value="Met_Synthase/Corrinoid"/>
</dbReference>
<dbReference type="RefSeq" id="WP_141165966.1">
    <property type="nucleotide sequence ID" value="NZ_VHLH01000006.1"/>
</dbReference>
<dbReference type="GO" id="GO:0046653">
    <property type="term" value="P:tetrahydrofolate metabolic process"/>
    <property type="evidence" value="ECO:0007669"/>
    <property type="project" value="TreeGrafter"/>
</dbReference>
<feature type="binding site" evidence="23">
    <location>
        <position position="882"/>
    </location>
    <ligand>
        <name>methylcob(III)alamin</name>
        <dbReference type="ChEBI" id="CHEBI:28115"/>
    </ligand>
</feature>
<keyword evidence="9 21" id="KW-0028">Amino-acid biosynthesis</keyword>
<dbReference type="InterPro" id="IPR011005">
    <property type="entry name" value="Dihydropteroate_synth-like_sf"/>
</dbReference>
<dbReference type="NCBIfam" id="NF007024">
    <property type="entry name" value="PRK09490.1"/>
    <property type="match status" value="1"/>
</dbReference>
<feature type="domain" description="Pterin-binding" evidence="26">
    <location>
        <begin position="371"/>
        <end position="636"/>
    </location>
</feature>
<dbReference type="PROSITE" id="PS51337">
    <property type="entry name" value="B12_BINDING_NTER"/>
    <property type="match status" value="1"/>
</dbReference>
<evidence type="ECO:0000256" key="4">
    <source>
        <dbReference type="ARBA" id="ARBA00005178"/>
    </source>
</evidence>
<proteinExistence type="inferred from homology"/>
<feature type="binding site" evidence="23">
    <location>
        <begin position="777"/>
        <end position="781"/>
    </location>
    <ligand>
        <name>methylcob(III)alamin</name>
        <dbReference type="ChEBI" id="CHEBI:28115"/>
    </ligand>
</feature>
<dbReference type="PROSITE" id="PS50970">
    <property type="entry name" value="HCY"/>
    <property type="match status" value="1"/>
</dbReference>
<comment type="pathway">
    <text evidence="4 21">Amino-acid biosynthesis; L-methionine biosynthesis via de novo pathway; L-methionine from L-homocysteine (MetH route): step 1/1.</text>
</comment>
<dbReference type="SUPFAM" id="SSF51717">
    <property type="entry name" value="Dihydropteroate synthetase-like"/>
    <property type="match status" value="1"/>
</dbReference>
<feature type="domain" description="B12-binding" evidence="28">
    <location>
        <begin position="767"/>
        <end position="903"/>
    </location>
</feature>
<keyword evidence="11 21" id="KW-0808">Transferase</keyword>
<dbReference type="UniPathway" id="UPA00051">
    <property type="reaction ID" value="UER00081"/>
</dbReference>
<dbReference type="Pfam" id="PF02310">
    <property type="entry name" value="B12-binding"/>
    <property type="match status" value="1"/>
</dbReference>
<dbReference type="CDD" id="cd02069">
    <property type="entry name" value="methionine_synthase_B12_BD"/>
    <property type="match status" value="1"/>
</dbReference>
<evidence type="ECO:0000256" key="8">
    <source>
        <dbReference type="ARBA" id="ARBA00022603"/>
    </source>
</evidence>
<dbReference type="GO" id="GO:0032259">
    <property type="term" value="P:methylation"/>
    <property type="evidence" value="ECO:0007669"/>
    <property type="project" value="UniProtKB-KW"/>
</dbReference>
<feature type="domain" description="Hcy-binding" evidence="25">
    <location>
        <begin position="21"/>
        <end position="340"/>
    </location>
</feature>
<dbReference type="EC" id="2.1.1.13" evidence="6 20"/>
<dbReference type="InterPro" id="IPR011822">
    <property type="entry name" value="MetH"/>
</dbReference>
<evidence type="ECO:0000256" key="17">
    <source>
        <dbReference type="ARBA" id="ARBA00023285"/>
    </source>
</evidence>
<dbReference type="PANTHER" id="PTHR45833:SF1">
    <property type="entry name" value="METHIONINE SYNTHASE"/>
    <property type="match status" value="1"/>
</dbReference>
<dbReference type="Gene3D" id="3.20.20.330">
    <property type="entry name" value="Homocysteine-binding-like domain"/>
    <property type="match status" value="1"/>
</dbReference>
<evidence type="ECO:0000256" key="21">
    <source>
        <dbReference type="PIRNR" id="PIRNR000381"/>
    </source>
</evidence>
<dbReference type="Pfam" id="PF02607">
    <property type="entry name" value="B12-binding_2"/>
    <property type="match status" value="1"/>
</dbReference>
<feature type="binding site" evidence="23">
    <location>
        <position position="708"/>
    </location>
    <ligand>
        <name>methylcob(III)alamin</name>
        <dbReference type="ChEBI" id="CHEBI:28115"/>
    </ligand>
</feature>
<dbReference type="Gene3D" id="1.10.288.10">
    <property type="entry name" value="Cobalamin-dependent Methionine Synthase, domain 2"/>
    <property type="match status" value="1"/>
</dbReference>
<feature type="binding site" evidence="23">
    <location>
        <position position="829"/>
    </location>
    <ligand>
        <name>methylcob(III)alamin</name>
        <dbReference type="ChEBI" id="CHEBI:28115"/>
    </ligand>
</feature>
<protein>
    <recommendedName>
        <fullName evidence="7 20">Methionine synthase</fullName>
        <ecNumber evidence="6 20">2.1.1.13</ecNumber>
    </recommendedName>
    <alternativeName>
        <fullName evidence="19 21">5-methyltetrahydrofolate--homocysteine methyltransferase</fullName>
    </alternativeName>
</protein>
<dbReference type="AlphaFoldDB" id="A0A506UC53"/>
<dbReference type="GO" id="GO:0050667">
    <property type="term" value="P:homocysteine metabolic process"/>
    <property type="evidence" value="ECO:0007669"/>
    <property type="project" value="TreeGrafter"/>
</dbReference>
<name>A0A506UC53_9HYPH</name>
<evidence type="ECO:0000256" key="2">
    <source>
        <dbReference type="ARBA" id="ARBA00001947"/>
    </source>
</evidence>
<dbReference type="InterPro" id="IPR003726">
    <property type="entry name" value="HCY_dom"/>
</dbReference>
<sequence length="1259" mass="138776">MSDLDALFGPLGDERDDAATREALYKAARERILILDGATGTEIQNLKFTEDQFRGEKFDGCACHQQGNNDLLTLSQPKAIEDIHYAYAIAGADILETNTFSSTRIAQADYAMEEMIYELNRDGVRVARRAAVRAEQKDGKRRFVAGVLGPTNRTASISPDVNNPGYRAVTFDDLREAYGEALRGLVDGGADLVMVETIFDTLNAKAAIFAAREVFTEKGVDLPIMISGTITDLSGRTLSGQTPTAFWYSVRHAQPFTIGLNCALGANAMRGHLAELSGVADTYICAYPNAGLPNEFGEYDEDPDTMAAQIETFAKEGLVNIVGGCCGSTPEHIAAIAKAVSKYEPREIPEKEPLMRLSGLEPFTLTDDIPFVNVGERTNVTGSARFRKMIKAEDYNAALDVARDQVEGGAQVIDVNMDEGLLDSAQAMTDFLNLIAAEPDIARVPVMVDSSKWEVIEEGLKCIQGKPIVNSISLKEGEEEFVKKARLCRDYGAAIIVMAFDEDGQADTEARKVAICTRAYEILTKTVGVPAEDIVFDPNIFAVATGIEEHNNYGVDFIEATRRITTDLPHAHISGGVSNLSFSFRGNDKVREAMHAVFLYHAIQAGMDMGIVNAGQLAVYDRIEDELREACEDVVLNRRDDATERMLDIAERFKGEGGGAAREKDLSWRELTVEKRLEHALVNGITEYVDVDTEEARQNTERPLHVIEGPLMDGMNVVGDLFGSGKMFLPQVVKSARVMKQAVAILLPYMEEEKKLQEEKTGKRKNNGKVLLATVKGDVHDIGKNIVGVVLACNNYEIVDLGVMVPTEKILQTAKDEDVDIIGLSGLITPSLDEMVSVASEMEKQGFDLPLLIGGATTSRVHTAVKIDPSYNRGQTVHVVDASRAVGVVSNLLSETAKDDYVAKIKAEYQDVADKHAKSDRNKKRLSLADARKNAESLDWAAYNPVEPSFLGTKVYDNWDLEELSRYIDWTPFFQTWEMKGRYPKILEDEEQGEAARALFDDAQAMLKQIIEEKWFTPKAVVGFWPANAVGDDIRLYADAGRSKEEATFHTLRQQLSKRSGRPNVAMSDFVAPKDTGKPDHVGGFVVTAGPEEAQIAKTFEEKNDDYSAILVKALADRIAEAFAERMHEKVRTELWAYAEETYTPEELIAEPYGGIRPAPGYPSQPDHTEKTTLFRLLNAEKATGVELTESYAMWPGSSVSGLYIGHPDSYYFGVAKIERDQVEEYAERKGMPIAEVEKWLAPILNYVPANVPEAEAAE</sequence>
<dbReference type="SUPFAM" id="SSF52242">
    <property type="entry name" value="Cobalamin (vitamin B12)-binding domain"/>
    <property type="match status" value="1"/>
</dbReference>
<evidence type="ECO:0000256" key="14">
    <source>
        <dbReference type="ARBA" id="ARBA00022737"/>
    </source>
</evidence>
<evidence type="ECO:0000259" key="26">
    <source>
        <dbReference type="PROSITE" id="PS50972"/>
    </source>
</evidence>
<dbReference type="InterPro" id="IPR036589">
    <property type="entry name" value="HCY_dom_sf"/>
</dbReference>
<dbReference type="SUPFAM" id="SSF47644">
    <property type="entry name" value="Methionine synthase domain"/>
    <property type="match status" value="1"/>
</dbReference>
<dbReference type="FunFam" id="3.20.20.330:FF:000001">
    <property type="entry name" value="Methionine synthase"/>
    <property type="match status" value="1"/>
</dbReference>
<dbReference type="Gene3D" id="3.20.20.20">
    <property type="entry name" value="Dihydropteroate synthase-like"/>
    <property type="match status" value="1"/>
</dbReference>
<dbReference type="PIRSF" id="PIRSF000381">
    <property type="entry name" value="MetH"/>
    <property type="match status" value="1"/>
</dbReference>
<dbReference type="InterPro" id="IPR000489">
    <property type="entry name" value="Pterin-binding_dom"/>
</dbReference>
<evidence type="ECO:0000256" key="11">
    <source>
        <dbReference type="ARBA" id="ARBA00022679"/>
    </source>
</evidence>
<evidence type="ECO:0000259" key="29">
    <source>
        <dbReference type="PROSITE" id="PS51337"/>
    </source>
</evidence>
<comment type="caution">
    <text evidence="30">The sequence shown here is derived from an EMBL/GenBank/DDBJ whole genome shotgun (WGS) entry which is preliminary data.</text>
</comment>
<comment type="domain">
    <text evidence="21">Modular enzyme with four functionally distinct domains. The isolated Hcy-binding domain catalyzes methyl transfer from free methylcobalamin to homocysteine. The Hcy-binding domain in association with the pterin-binding domain catalyzes the methylation of cob(I)alamin by methyltetrahydrofolate and the methylation of homocysteine. The B12-binding domain binds the cofactor. The AdoMet activation domain binds S-adenosyl-L-methionine. Under aerobic conditions cob(I)alamin can be converted to inactive cob(II)alamin. Reductive methylation by S-adenosyl-L-methionine and flavodoxin regenerates methylcobalamin.</text>
</comment>
<dbReference type="InterPro" id="IPR033706">
    <property type="entry name" value="Met_synthase_B12-bd"/>
</dbReference>
<dbReference type="InterPro" id="IPR006158">
    <property type="entry name" value="Cobalamin-bd"/>
</dbReference>
<evidence type="ECO:0000256" key="16">
    <source>
        <dbReference type="ARBA" id="ARBA00023167"/>
    </source>
</evidence>
<keyword evidence="16 21" id="KW-0486">Methionine biosynthesis</keyword>
<dbReference type="FunFam" id="1.10.1240.10:FF:000001">
    <property type="entry name" value="Methionine synthase"/>
    <property type="match status" value="1"/>
</dbReference>
<evidence type="ECO:0000256" key="13">
    <source>
        <dbReference type="ARBA" id="ARBA00022723"/>
    </source>
</evidence>
<feature type="domain" description="AdoMet activation" evidence="27">
    <location>
        <begin position="919"/>
        <end position="1250"/>
    </location>
</feature>
<dbReference type="OrthoDB" id="9803687at2"/>
<feature type="binding site" evidence="22 24">
    <location>
        <position position="262"/>
    </location>
    <ligand>
        <name>Zn(2+)</name>
        <dbReference type="ChEBI" id="CHEBI:29105"/>
    </ligand>
</feature>
<dbReference type="Gene3D" id="3.40.50.280">
    <property type="entry name" value="Cobalamin-binding domain"/>
    <property type="match status" value="1"/>
</dbReference>
<evidence type="ECO:0000256" key="23">
    <source>
        <dbReference type="PIRSR" id="PIRSR000381-2"/>
    </source>
</evidence>
<evidence type="ECO:0000256" key="9">
    <source>
        <dbReference type="ARBA" id="ARBA00022605"/>
    </source>
</evidence>
<evidence type="ECO:0000313" key="30">
    <source>
        <dbReference type="EMBL" id="TPW30405.1"/>
    </source>
</evidence>
<dbReference type="InterPro" id="IPR004223">
    <property type="entry name" value="VitB12-dep_Met_synth_activ_dom"/>
</dbReference>
<keyword evidence="10 21" id="KW-0846">Cobalamin</keyword>
<dbReference type="Pfam" id="PF02574">
    <property type="entry name" value="S-methyl_trans"/>
    <property type="match status" value="1"/>
</dbReference>
<dbReference type="GO" id="GO:0005829">
    <property type="term" value="C:cytosol"/>
    <property type="evidence" value="ECO:0007669"/>
    <property type="project" value="TreeGrafter"/>
</dbReference>
<comment type="cofactor">
    <cofactor evidence="3 21 22">
        <name>methylcob(III)alamin</name>
        <dbReference type="ChEBI" id="CHEBI:28115"/>
    </cofactor>
</comment>
<feature type="domain" description="B12-binding N-terminal" evidence="29">
    <location>
        <begin position="664"/>
        <end position="758"/>
    </location>
</feature>
<keyword evidence="12 21" id="KW-0949">S-adenosyl-L-methionine</keyword>
<dbReference type="InterPro" id="IPR003759">
    <property type="entry name" value="Cbl-bd_cap"/>
</dbReference>
<dbReference type="CDD" id="cd00740">
    <property type="entry name" value="MeTr"/>
    <property type="match status" value="1"/>
</dbReference>
<keyword evidence="31" id="KW-1185">Reference proteome</keyword>
<dbReference type="PROSITE" id="PS50972">
    <property type="entry name" value="PTERIN_BINDING"/>
    <property type="match status" value="1"/>
</dbReference>
<dbReference type="FunFam" id="3.40.50.280:FF:000001">
    <property type="entry name" value="Methionine synthase"/>
    <property type="match status" value="1"/>
</dbReference>
<dbReference type="PROSITE" id="PS50974">
    <property type="entry name" value="ADOMET_ACTIVATION"/>
    <property type="match status" value="1"/>
</dbReference>
<feature type="binding site" evidence="22 24">
    <location>
        <position position="325"/>
    </location>
    <ligand>
        <name>Zn(2+)</name>
        <dbReference type="ChEBI" id="CHEBI:29105"/>
    </ligand>
</feature>
<keyword evidence="15 21" id="KW-0862">Zinc</keyword>
<dbReference type="Proteomes" id="UP000320314">
    <property type="component" value="Unassembled WGS sequence"/>
</dbReference>
<feature type="binding site" evidence="23">
    <location>
        <position position="825"/>
    </location>
    <ligand>
        <name>methylcob(III)alamin</name>
        <dbReference type="ChEBI" id="CHEBI:28115"/>
    </ligand>
</feature>
<keyword evidence="8 21" id="KW-0489">Methyltransferase</keyword>
<evidence type="ECO:0000256" key="3">
    <source>
        <dbReference type="ARBA" id="ARBA00001956"/>
    </source>
</evidence>
<evidence type="ECO:0000256" key="24">
    <source>
        <dbReference type="PROSITE-ProRule" id="PRU00333"/>
    </source>
</evidence>
<dbReference type="InterPro" id="IPR036594">
    <property type="entry name" value="Meth_synthase_dom"/>
</dbReference>
<evidence type="ECO:0000313" key="31">
    <source>
        <dbReference type="Proteomes" id="UP000320314"/>
    </source>
</evidence>
<dbReference type="SUPFAM" id="SSF82282">
    <property type="entry name" value="Homocysteine S-methyltransferase"/>
    <property type="match status" value="1"/>
</dbReference>
<comment type="catalytic activity">
    <reaction evidence="1 21">
        <text>(6S)-5-methyl-5,6,7,8-tetrahydrofolate + L-homocysteine = (6S)-5,6,7,8-tetrahydrofolate + L-methionine</text>
        <dbReference type="Rhea" id="RHEA:11172"/>
        <dbReference type="ChEBI" id="CHEBI:18608"/>
        <dbReference type="ChEBI" id="CHEBI:57453"/>
        <dbReference type="ChEBI" id="CHEBI:57844"/>
        <dbReference type="ChEBI" id="CHEBI:58199"/>
        <dbReference type="EC" id="2.1.1.13"/>
    </reaction>
</comment>
<dbReference type="SUPFAM" id="SSF56507">
    <property type="entry name" value="Methionine synthase activation domain-like"/>
    <property type="match status" value="1"/>
</dbReference>
<feature type="binding site" description="axial binding residue" evidence="22">
    <location>
        <position position="780"/>
    </location>
    <ligand>
        <name>methylcob(III)alamin</name>
        <dbReference type="ChEBI" id="CHEBI:28115"/>
    </ligand>
    <ligandPart>
        <name>Co</name>
        <dbReference type="ChEBI" id="CHEBI:27638"/>
    </ligandPart>
</feature>
<dbReference type="Pfam" id="PF02965">
    <property type="entry name" value="Met_synt_B12"/>
    <property type="match status" value="1"/>
</dbReference>
<dbReference type="GO" id="GO:0031419">
    <property type="term" value="F:cobalamin binding"/>
    <property type="evidence" value="ECO:0007669"/>
    <property type="project" value="UniProtKB-UniRule"/>
</dbReference>
<dbReference type="InterPro" id="IPR036724">
    <property type="entry name" value="Cobalamin-bd_sf"/>
</dbReference>
<dbReference type="SMART" id="SM01018">
    <property type="entry name" value="B12-binding_2"/>
    <property type="match status" value="1"/>
</dbReference>
<evidence type="ECO:0000256" key="6">
    <source>
        <dbReference type="ARBA" id="ARBA00012032"/>
    </source>
</evidence>
<evidence type="ECO:0000256" key="18">
    <source>
        <dbReference type="ARBA" id="ARBA00025552"/>
    </source>
</evidence>
<evidence type="ECO:0000256" key="15">
    <source>
        <dbReference type="ARBA" id="ARBA00022833"/>
    </source>
</evidence>
<evidence type="ECO:0000259" key="25">
    <source>
        <dbReference type="PROSITE" id="PS50970"/>
    </source>
</evidence>
<dbReference type="GO" id="GO:0008705">
    <property type="term" value="F:methionine synthase activity"/>
    <property type="evidence" value="ECO:0007669"/>
    <property type="project" value="UniProtKB-UniRule"/>
</dbReference>
<evidence type="ECO:0000256" key="5">
    <source>
        <dbReference type="ARBA" id="ARBA00010398"/>
    </source>
</evidence>
<evidence type="ECO:0000256" key="12">
    <source>
        <dbReference type="ARBA" id="ARBA00022691"/>
    </source>
</evidence>
<accession>A0A506UC53</accession>
<evidence type="ECO:0000256" key="1">
    <source>
        <dbReference type="ARBA" id="ARBA00001700"/>
    </source>
</evidence>
<dbReference type="InterPro" id="IPR037010">
    <property type="entry name" value="VitB12-dep_Met_synth_activ_sf"/>
</dbReference>
<evidence type="ECO:0000256" key="20">
    <source>
        <dbReference type="NCBIfam" id="TIGR02082"/>
    </source>
</evidence>
<feature type="binding site" evidence="23">
    <location>
        <begin position="1212"/>
        <end position="1213"/>
    </location>
    <ligand>
        <name>S-adenosyl-L-methionine</name>
        <dbReference type="ChEBI" id="CHEBI:59789"/>
    </ligand>
</feature>
<evidence type="ECO:0000259" key="28">
    <source>
        <dbReference type="PROSITE" id="PS51332"/>
    </source>
</evidence>
<dbReference type="Gene3D" id="1.10.1240.10">
    <property type="entry name" value="Methionine synthase domain"/>
    <property type="match status" value="1"/>
</dbReference>
<dbReference type="Pfam" id="PF00809">
    <property type="entry name" value="Pterin_bind"/>
    <property type="match status" value="1"/>
</dbReference>
<gene>
    <name evidence="30" type="primary">metH</name>
    <name evidence="30" type="ORF">FJU11_05190</name>
</gene>
<feature type="binding site" evidence="23">
    <location>
        <position position="969"/>
    </location>
    <ligand>
        <name>S-adenosyl-L-methionine</name>
        <dbReference type="ChEBI" id="CHEBI:59789"/>
    </ligand>
</feature>
<dbReference type="Gene3D" id="3.10.196.10">
    <property type="entry name" value="Vitamin B12-dependent methionine synthase, activation domain"/>
    <property type="match status" value="1"/>
</dbReference>
<dbReference type="PANTHER" id="PTHR45833">
    <property type="entry name" value="METHIONINE SYNTHASE"/>
    <property type="match status" value="1"/>
</dbReference>
<organism evidence="30 31">
    <name type="scientific">Pararhizobium mangrovi</name>
    <dbReference type="NCBI Taxonomy" id="2590452"/>
    <lineage>
        <taxon>Bacteria</taxon>
        <taxon>Pseudomonadati</taxon>
        <taxon>Pseudomonadota</taxon>
        <taxon>Alphaproteobacteria</taxon>
        <taxon>Hyphomicrobiales</taxon>
        <taxon>Rhizobiaceae</taxon>
        <taxon>Rhizobium/Agrobacterium group</taxon>
        <taxon>Pararhizobium</taxon>
    </lineage>
</organism>
<dbReference type="GO" id="GO:0008270">
    <property type="term" value="F:zinc ion binding"/>
    <property type="evidence" value="ECO:0007669"/>
    <property type="project" value="UniProtKB-UniRule"/>
</dbReference>
<dbReference type="PROSITE" id="PS51332">
    <property type="entry name" value="B12_BINDING"/>
    <property type="match status" value="1"/>
</dbReference>
<evidence type="ECO:0000256" key="7">
    <source>
        <dbReference type="ARBA" id="ARBA00013998"/>
    </source>
</evidence>
<dbReference type="FunFam" id="3.20.20.20:FF:000002">
    <property type="entry name" value="Methionine synthase"/>
    <property type="match status" value="1"/>
</dbReference>
<feature type="binding site" evidence="22 24">
    <location>
        <position position="326"/>
    </location>
    <ligand>
        <name>Zn(2+)</name>
        <dbReference type="ChEBI" id="CHEBI:29105"/>
    </ligand>
</feature>
<dbReference type="EMBL" id="VHLH01000006">
    <property type="protein sequence ID" value="TPW30405.1"/>
    <property type="molecule type" value="Genomic_DNA"/>
</dbReference>
<evidence type="ECO:0000256" key="19">
    <source>
        <dbReference type="ARBA" id="ARBA00031040"/>
    </source>
</evidence>
<dbReference type="NCBIfam" id="TIGR02082">
    <property type="entry name" value="metH"/>
    <property type="match status" value="1"/>
</dbReference>